<dbReference type="Pfam" id="PF10588">
    <property type="entry name" value="NADH-G_4Fe-4S_3"/>
    <property type="match status" value="1"/>
</dbReference>
<dbReference type="GO" id="GO:0042773">
    <property type="term" value="P:ATP synthesis coupled electron transport"/>
    <property type="evidence" value="ECO:0007669"/>
    <property type="project" value="InterPro"/>
</dbReference>
<organism evidence="20 21">
    <name type="scientific">BD1-7 clade bacterium</name>
    <dbReference type="NCBI Taxonomy" id="2029982"/>
    <lineage>
        <taxon>Bacteria</taxon>
        <taxon>Pseudomonadati</taxon>
        <taxon>Pseudomonadota</taxon>
        <taxon>Gammaproteobacteria</taxon>
        <taxon>Cellvibrionales</taxon>
        <taxon>Spongiibacteraceae</taxon>
        <taxon>BD1-7 clade</taxon>
    </lineage>
</organism>
<evidence type="ECO:0000259" key="18">
    <source>
        <dbReference type="PROSITE" id="PS51085"/>
    </source>
</evidence>
<evidence type="ECO:0000256" key="17">
    <source>
        <dbReference type="SAM" id="MobiDB-lite"/>
    </source>
</evidence>
<dbReference type="AlphaFoldDB" id="A0A5S9QNL6"/>
<keyword evidence="10" id="KW-0411">Iron-sulfur</keyword>
<dbReference type="InterPro" id="IPR019574">
    <property type="entry name" value="NADH_UbQ_OxRdtase_Gsu_4Fe4S-bd"/>
</dbReference>
<dbReference type="PIRSF" id="PIRSF000309">
    <property type="entry name" value="NAD_red_hyd_HoxU"/>
    <property type="match status" value="1"/>
</dbReference>
<dbReference type="SUPFAM" id="SSF54862">
    <property type="entry name" value="4Fe-4S ferredoxins"/>
    <property type="match status" value="1"/>
</dbReference>
<evidence type="ECO:0000256" key="4">
    <source>
        <dbReference type="ARBA" id="ARBA00019902"/>
    </source>
</evidence>
<feature type="domain" description="2Fe-2S ferredoxin-type" evidence="18">
    <location>
        <begin position="24"/>
        <end position="102"/>
    </location>
</feature>
<protein>
    <recommendedName>
        <fullName evidence="4">NADH-quinone oxidoreductase subunit G</fullName>
    </recommendedName>
    <alternativeName>
        <fullName evidence="14">NADH dehydrogenase I subunit G</fullName>
    </alternativeName>
    <alternativeName>
        <fullName evidence="15">NDH-1 subunit G</fullName>
    </alternativeName>
</protein>
<dbReference type="Gene3D" id="3.30.70.20">
    <property type="match status" value="1"/>
</dbReference>
<feature type="compositionally biased region" description="Basic and acidic residues" evidence="17">
    <location>
        <begin position="258"/>
        <end position="279"/>
    </location>
</feature>
<keyword evidence="12" id="KW-0472">Membrane</keyword>
<evidence type="ECO:0000256" key="1">
    <source>
        <dbReference type="ARBA" id="ARBA00001966"/>
    </source>
</evidence>
<dbReference type="PROSITE" id="PS00642">
    <property type="entry name" value="COMPLEX1_75K_2"/>
    <property type="match status" value="1"/>
</dbReference>
<keyword evidence="6" id="KW-0001">2Fe-2S</keyword>
<evidence type="ECO:0000313" key="21">
    <source>
        <dbReference type="Proteomes" id="UP000441399"/>
    </source>
</evidence>
<dbReference type="GO" id="GO:0051537">
    <property type="term" value="F:2 iron, 2 sulfur cluster binding"/>
    <property type="evidence" value="ECO:0007669"/>
    <property type="project" value="UniProtKB-KW"/>
</dbReference>
<keyword evidence="21" id="KW-1185">Reference proteome</keyword>
<proteinExistence type="inferred from homology"/>
<evidence type="ECO:0000256" key="11">
    <source>
        <dbReference type="ARBA" id="ARBA00023027"/>
    </source>
</evidence>
<feature type="compositionally biased region" description="Low complexity" evidence="17">
    <location>
        <begin position="18"/>
        <end position="27"/>
    </location>
</feature>
<feature type="region of interest" description="Disordered" evidence="17">
    <location>
        <begin position="1"/>
        <end position="30"/>
    </location>
</feature>
<keyword evidence="20" id="KW-0560">Oxidoreductase</keyword>
<dbReference type="PROSITE" id="PS51085">
    <property type="entry name" value="2FE2S_FER_2"/>
    <property type="match status" value="1"/>
</dbReference>
<dbReference type="GO" id="GO:0008137">
    <property type="term" value="F:NADH dehydrogenase (ubiquinone) activity"/>
    <property type="evidence" value="ECO:0007669"/>
    <property type="project" value="InterPro"/>
</dbReference>
<comment type="subunit">
    <text evidence="13">Composed of 13 different subunits. Subunits NuoCD, E, F, and G constitute the peripheral sector of the complex.</text>
</comment>
<dbReference type="FunFam" id="3.10.20.740:FF:000004">
    <property type="entry name" value="NADH-quinone oxidoreductase"/>
    <property type="match status" value="1"/>
</dbReference>
<dbReference type="GO" id="GO:0016020">
    <property type="term" value="C:membrane"/>
    <property type="evidence" value="ECO:0007669"/>
    <property type="project" value="UniProtKB-SubCell"/>
</dbReference>
<dbReference type="InterPro" id="IPR001041">
    <property type="entry name" value="2Fe-2S_ferredoxin-type"/>
</dbReference>
<evidence type="ECO:0000256" key="16">
    <source>
        <dbReference type="ARBA" id="ARBA00034078"/>
    </source>
</evidence>
<reference evidence="20 21" key="1">
    <citation type="submission" date="2019-11" db="EMBL/GenBank/DDBJ databases">
        <authorList>
            <person name="Holert J."/>
        </authorList>
    </citation>
    <scope>NUCLEOTIDE SEQUENCE [LARGE SCALE GENOMIC DNA]</scope>
    <source>
        <strain evidence="20">SB11_3</strain>
    </source>
</reference>
<dbReference type="CDD" id="cd00207">
    <property type="entry name" value="fer2"/>
    <property type="match status" value="1"/>
</dbReference>
<keyword evidence="11" id="KW-0520">NAD</keyword>
<accession>A0A5S9QNL6</accession>
<dbReference type="Gene3D" id="3.10.20.740">
    <property type="match status" value="1"/>
</dbReference>
<evidence type="ECO:0000256" key="8">
    <source>
        <dbReference type="ARBA" id="ARBA00022967"/>
    </source>
</evidence>
<evidence type="ECO:0000256" key="5">
    <source>
        <dbReference type="ARBA" id="ARBA00022485"/>
    </source>
</evidence>
<evidence type="ECO:0000256" key="13">
    <source>
        <dbReference type="ARBA" id="ARBA00026021"/>
    </source>
</evidence>
<evidence type="ECO:0000256" key="2">
    <source>
        <dbReference type="ARBA" id="ARBA00004370"/>
    </source>
</evidence>
<keyword evidence="5" id="KW-0004">4Fe-4S</keyword>
<comment type="cofactor">
    <cofactor evidence="16">
        <name>[2Fe-2S] cluster</name>
        <dbReference type="ChEBI" id="CHEBI:190135"/>
    </cofactor>
</comment>
<name>A0A5S9QNL6_9GAMM</name>
<keyword evidence="7" id="KW-0479">Metal-binding</keyword>
<keyword evidence="20" id="KW-0371">Homeobox</keyword>
<dbReference type="GO" id="GO:0051539">
    <property type="term" value="F:4 iron, 4 sulfur cluster binding"/>
    <property type="evidence" value="ECO:0007669"/>
    <property type="project" value="UniProtKB-KW"/>
</dbReference>
<sequence>MTNQSKGNAENPGTNKGSSSSESSHSSLTIDGRELTLSGDEGESLLDVASAHGEYIPHLCYHKSLSPHGSCKLCTIKVDGKFQSACLTTAKSGQVIENHSDEITDYRQQMIELLFAEGNHFCPSCELSGNCQLQAMAYDLGITHMRFPLTYPRRRKDGSHPDIFLDRDRCINCALCVRASNEVDGKKVFGLAGRGADSYLQVNSPDGTLGSSDLSIDDLAANICPVGAISSKHNNYLQRPGQRLYDQHSISELGNQRPDFEHMNDSNIDHADTRKSDPS</sequence>
<evidence type="ECO:0000256" key="9">
    <source>
        <dbReference type="ARBA" id="ARBA00023004"/>
    </source>
</evidence>
<dbReference type="GO" id="GO:0016491">
    <property type="term" value="F:oxidoreductase activity"/>
    <property type="evidence" value="ECO:0007669"/>
    <property type="project" value="UniProtKB-KW"/>
</dbReference>
<dbReference type="InterPro" id="IPR016214">
    <property type="entry name" value="NAD-red_Hydgase_HoxS_gsu"/>
</dbReference>
<evidence type="ECO:0000256" key="10">
    <source>
        <dbReference type="ARBA" id="ARBA00023014"/>
    </source>
</evidence>
<dbReference type="InterPro" id="IPR054351">
    <property type="entry name" value="NADH_UbQ_OxRdtase_ferredoxin"/>
</dbReference>
<evidence type="ECO:0000256" key="7">
    <source>
        <dbReference type="ARBA" id="ARBA00022723"/>
    </source>
</evidence>
<dbReference type="GO" id="GO:0003677">
    <property type="term" value="F:DNA binding"/>
    <property type="evidence" value="ECO:0007669"/>
    <property type="project" value="UniProtKB-KW"/>
</dbReference>
<dbReference type="PROSITE" id="PS51839">
    <property type="entry name" value="4FE4S_HC3"/>
    <property type="match status" value="1"/>
</dbReference>
<comment type="similarity">
    <text evidence="3">Belongs to the complex I 75 kDa subunit family.</text>
</comment>
<evidence type="ECO:0000259" key="19">
    <source>
        <dbReference type="PROSITE" id="PS51839"/>
    </source>
</evidence>
<dbReference type="GO" id="GO:0046872">
    <property type="term" value="F:metal ion binding"/>
    <property type="evidence" value="ECO:0007669"/>
    <property type="project" value="UniProtKB-KW"/>
</dbReference>
<evidence type="ECO:0000256" key="3">
    <source>
        <dbReference type="ARBA" id="ARBA00005404"/>
    </source>
</evidence>
<evidence type="ECO:0000256" key="15">
    <source>
        <dbReference type="ARBA" id="ARBA00032783"/>
    </source>
</evidence>
<gene>
    <name evidence="20" type="primary">hoxU</name>
    <name evidence="20" type="ORF">OPDIPICF_02349</name>
</gene>
<evidence type="ECO:0000256" key="12">
    <source>
        <dbReference type="ARBA" id="ARBA00023136"/>
    </source>
</evidence>
<dbReference type="InterPro" id="IPR036010">
    <property type="entry name" value="2Fe-2S_ferredoxin-like_sf"/>
</dbReference>
<dbReference type="Pfam" id="PF22117">
    <property type="entry name" value="Fer4_Nqo3"/>
    <property type="match status" value="1"/>
</dbReference>
<evidence type="ECO:0000313" key="20">
    <source>
        <dbReference type="EMBL" id="CAA0120011.1"/>
    </source>
</evidence>
<feature type="compositionally biased region" description="Polar residues" evidence="17">
    <location>
        <begin position="1"/>
        <end position="17"/>
    </location>
</feature>
<keyword evidence="9" id="KW-0408">Iron</keyword>
<dbReference type="InterPro" id="IPR000283">
    <property type="entry name" value="NADH_UbQ_OxRdtase_75kDa_su_CS"/>
</dbReference>
<dbReference type="EMBL" id="CACSIO010000034">
    <property type="protein sequence ID" value="CAA0120011.1"/>
    <property type="molecule type" value="Genomic_DNA"/>
</dbReference>
<comment type="subcellular location">
    <subcellularLocation>
        <location evidence="2">Membrane</location>
    </subcellularLocation>
</comment>
<dbReference type="Pfam" id="PF13510">
    <property type="entry name" value="Fer2_4"/>
    <property type="match status" value="1"/>
</dbReference>
<feature type="domain" description="4Fe-4S His(Cys)3-ligated-type" evidence="19">
    <location>
        <begin position="102"/>
        <end position="141"/>
    </location>
</feature>
<evidence type="ECO:0000256" key="14">
    <source>
        <dbReference type="ARBA" id="ARBA00031577"/>
    </source>
</evidence>
<dbReference type="OrthoDB" id="9810782at2"/>
<comment type="cofactor">
    <cofactor evidence="1">
        <name>[4Fe-4S] cluster</name>
        <dbReference type="ChEBI" id="CHEBI:49883"/>
    </cofactor>
</comment>
<dbReference type="SMART" id="SM00929">
    <property type="entry name" value="NADH-G_4Fe-4S_3"/>
    <property type="match status" value="1"/>
</dbReference>
<keyword evidence="8" id="KW-1278">Translocase</keyword>
<evidence type="ECO:0000256" key="6">
    <source>
        <dbReference type="ARBA" id="ARBA00022714"/>
    </source>
</evidence>
<dbReference type="SUPFAM" id="SSF54292">
    <property type="entry name" value="2Fe-2S ferredoxin-like"/>
    <property type="match status" value="1"/>
</dbReference>
<dbReference type="Proteomes" id="UP000441399">
    <property type="component" value="Unassembled WGS sequence"/>
</dbReference>
<feature type="region of interest" description="Disordered" evidence="17">
    <location>
        <begin position="255"/>
        <end position="279"/>
    </location>
</feature>